<accession>A0A7X9RT93</accession>
<evidence type="ECO:0000259" key="2">
    <source>
        <dbReference type="Pfam" id="PF13478"/>
    </source>
</evidence>
<proteinExistence type="predicted"/>
<dbReference type="PANTHER" id="PTHR30388">
    <property type="entry name" value="ALDEHYDE OXIDOREDUCTASE MOLYBDENUM COFACTOR ASSEMBLY PROTEIN"/>
    <property type="match status" value="1"/>
</dbReference>
<dbReference type="Pfam" id="PF02625">
    <property type="entry name" value="XdhC_CoxI"/>
    <property type="match status" value="1"/>
</dbReference>
<feature type="domain" description="XdhC Rossmann" evidence="2">
    <location>
        <begin position="171"/>
        <end position="314"/>
    </location>
</feature>
<keyword evidence="4" id="KW-1185">Reference proteome</keyword>
<evidence type="ECO:0000259" key="1">
    <source>
        <dbReference type="Pfam" id="PF02625"/>
    </source>
</evidence>
<sequence>MIHELREIVYSSYQAQQQQIKTVLVSVVGLNGSSYRKPGVRMLLWENHKMIGAISGGCVEKEMIRQAESVFKSGQSKVIEYDGRFRLGCEGVLQILLEPFCIHQEKLHAFQKALEGRKELKLESYFSEDPALMEKSYTQIFHQNLPLLPHKPSINTFFQKYQQILPPEFQLFIFGVEHDAKALCQMAALTGWNVQIIDTLKGTCDVTDFTGAKNLIRLNEDEIHKLPIDQHTAVVVMTHSFVKDLTYLLQLHDTQFAYLGVLGAKKRIGKLMEQMIEFNPTLNTEFLDAIHSPCGLDIGSITPHEISISIIAEIISVYRGKTPFSVSHKTLSNA</sequence>
<gene>
    <name evidence="3" type="ORF">HHU12_09025</name>
</gene>
<dbReference type="Proteomes" id="UP000576082">
    <property type="component" value="Unassembled WGS sequence"/>
</dbReference>
<dbReference type="RefSeq" id="WP_169656414.1">
    <property type="nucleotide sequence ID" value="NZ_JABANE010000019.1"/>
</dbReference>
<reference evidence="3 4" key="1">
    <citation type="submission" date="2020-04" db="EMBL/GenBank/DDBJ databases">
        <title>Flammeovirga sp. SR4, a novel species isolated from seawater.</title>
        <authorList>
            <person name="Wang X."/>
        </authorList>
    </citation>
    <scope>NUCLEOTIDE SEQUENCE [LARGE SCALE GENOMIC DNA]</scope>
    <source>
        <strain evidence="3 4">ATCC 23126</strain>
    </source>
</reference>
<dbReference type="PANTHER" id="PTHR30388:SF6">
    <property type="entry name" value="XANTHINE DEHYDROGENASE SUBUNIT A-RELATED"/>
    <property type="match status" value="1"/>
</dbReference>
<dbReference type="InterPro" id="IPR052698">
    <property type="entry name" value="MoCofactor_Util/Proc"/>
</dbReference>
<organism evidence="3 4">
    <name type="scientific">Flammeovirga aprica JL-4</name>
    <dbReference type="NCBI Taxonomy" id="694437"/>
    <lineage>
        <taxon>Bacteria</taxon>
        <taxon>Pseudomonadati</taxon>
        <taxon>Bacteroidota</taxon>
        <taxon>Cytophagia</taxon>
        <taxon>Cytophagales</taxon>
        <taxon>Flammeovirgaceae</taxon>
        <taxon>Flammeovirga</taxon>
    </lineage>
</organism>
<evidence type="ECO:0000313" key="4">
    <source>
        <dbReference type="Proteomes" id="UP000576082"/>
    </source>
</evidence>
<dbReference type="EMBL" id="JABANE010000019">
    <property type="protein sequence ID" value="NME68101.1"/>
    <property type="molecule type" value="Genomic_DNA"/>
</dbReference>
<name>A0A7X9RT93_9BACT</name>
<evidence type="ECO:0000313" key="3">
    <source>
        <dbReference type="EMBL" id="NME68101.1"/>
    </source>
</evidence>
<protein>
    <submittedName>
        <fullName evidence="3">XshC-Cox1-family protein</fullName>
    </submittedName>
</protein>
<dbReference type="AlphaFoldDB" id="A0A7X9RT93"/>
<dbReference type="Gene3D" id="3.40.50.720">
    <property type="entry name" value="NAD(P)-binding Rossmann-like Domain"/>
    <property type="match status" value="1"/>
</dbReference>
<dbReference type="Pfam" id="PF13478">
    <property type="entry name" value="XdhC_C"/>
    <property type="match status" value="1"/>
</dbReference>
<feature type="domain" description="XdhC- CoxI" evidence="1">
    <location>
        <begin position="16"/>
        <end position="82"/>
    </location>
</feature>
<dbReference type="InterPro" id="IPR027051">
    <property type="entry name" value="XdhC_Rossmann_dom"/>
</dbReference>
<dbReference type="InterPro" id="IPR003777">
    <property type="entry name" value="XdhC_CoxI"/>
</dbReference>
<comment type="caution">
    <text evidence="3">The sequence shown here is derived from an EMBL/GenBank/DDBJ whole genome shotgun (WGS) entry which is preliminary data.</text>
</comment>